<evidence type="ECO:0000313" key="3">
    <source>
        <dbReference type="Proteomes" id="UP000630805"/>
    </source>
</evidence>
<evidence type="ECO:0000313" key="2">
    <source>
        <dbReference type="EMBL" id="NVO57525.1"/>
    </source>
</evidence>
<dbReference type="PANTHER" id="PTHR43792:SF1">
    <property type="entry name" value="N-ACETYLTRANSFERASE DOMAIN-CONTAINING PROTEIN"/>
    <property type="match status" value="1"/>
</dbReference>
<dbReference type="Pfam" id="PF13302">
    <property type="entry name" value="Acetyltransf_3"/>
    <property type="match status" value="1"/>
</dbReference>
<dbReference type="EMBL" id="JABXWT010000012">
    <property type="protein sequence ID" value="NVO57525.1"/>
    <property type="molecule type" value="Genomic_DNA"/>
</dbReference>
<organism evidence="2 3">
    <name type="scientific">Ruegeria haliotis</name>
    <dbReference type="NCBI Taxonomy" id="2747601"/>
    <lineage>
        <taxon>Bacteria</taxon>
        <taxon>Pseudomonadati</taxon>
        <taxon>Pseudomonadota</taxon>
        <taxon>Alphaproteobacteria</taxon>
        <taxon>Rhodobacterales</taxon>
        <taxon>Roseobacteraceae</taxon>
        <taxon>Ruegeria</taxon>
    </lineage>
</organism>
<proteinExistence type="predicted"/>
<reference evidence="2 3" key="1">
    <citation type="submission" date="2020-06" db="EMBL/GenBank/DDBJ databases">
        <authorList>
            <person name="Cao W.R."/>
        </authorList>
    </citation>
    <scope>NUCLEOTIDE SEQUENCE [LARGE SCALE GENOMIC DNA]</scope>
    <source>
        <strain evidence="2 3">B1Z28</strain>
    </source>
</reference>
<comment type="caution">
    <text evidence="2">The sequence shown here is derived from an EMBL/GenBank/DDBJ whole genome shotgun (WGS) entry which is preliminary data.</text>
</comment>
<gene>
    <name evidence="2" type="ORF">HW561_17140</name>
</gene>
<dbReference type="InterPro" id="IPR051531">
    <property type="entry name" value="N-acetyltransferase"/>
</dbReference>
<feature type="domain" description="N-acetyltransferase" evidence="1">
    <location>
        <begin position="14"/>
        <end position="170"/>
    </location>
</feature>
<sequence length="184" mass="20075">MTSFSIPSVETERLILRAPHQDDLPAMTAFFATDRSHMVGGPKDAAGSWSSLASRLGHWALNGYGLWHLTEKSSGDFVGWAGMIYAPGWHEPELGWALMAQAEGKGLGFEAAQAARDYAARHQGLNGVMSYIAHANNRSRVLAERLGATLEHENAELLGKRAQIWRHPTIDLATPALTTERTGQ</sequence>
<dbReference type="InterPro" id="IPR000182">
    <property type="entry name" value="GNAT_dom"/>
</dbReference>
<dbReference type="PROSITE" id="PS51186">
    <property type="entry name" value="GNAT"/>
    <property type="match status" value="1"/>
</dbReference>
<keyword evidence="3" id="KW-1185">Reference proteome</keyword>
<dbReference type="RefSeq" id="WP_176866592.1">
    <property type="nucleotide sequence ID" value="NZ_JABXWT010000012.1"/>
</dbReference>
<protein>
    <submittedName>
        <fullName evidence="2">GNAT family N-acetyltransferase</fullName>
    </submittedName>
</protein>
<evidence type="ECO:0000259" key="1">
    <source>
        <dbReference type="PROSITE" id="PS51186"/>
    </source>
</evidence>
<accession>A0ABX2PTL5</accession>
<dbReference type="Gene3D" id="3.40.630.30">
    <property type="match status" value="1"/>
</dbReference>
<dbReference type="PANTHER" id="PTHR43792">
    <property type="entry name" value="GNAT FAMILY, PUTATIVE (AFU_ORTHOLOGUE AFUA_3G00765)-RELATED-RELATED"/>
    <property type="match status" value="1"/>
</dbReference>
<name>A0ABX2PTL5_9RHOB</name>
<dbReference type="Proteomes" id="UP000630805">
    <property type="component" value="Unassembled WGS sequence"/>
</dbReference>
<dbReference type="SUPFAM" id="SSF55729">
    <property type="entry name" value="Acyl-CoA N-acyltransferases (Nat)"/>
    <property type="match status" value="1"/>
</dbReference>
<dbReference type="InterPro" id="IPR016181">
    <property type="entry name" value="Acyl_CoA_acyltransferase"/>
</dbReference>